<dbReference type="Proteomes" id="UP000308600">
    <property type="component" value="Unassembled WGS sequence"/>
</dbReference>
<evidence type="ECO:0000313" key="2">
    <source>
        <dbReference type="Proteomes" id="UP000308600"/>
    </source>
</evidence>
<accession>A0ACD3AJF9</accession>
<dbReference type="EMBL" id="ML208427">
    <property type="protein sequence ID" value="TFK65727.1"/>
    <property type="molecule type" value="Genomic_DNA"/>
</dbReference>
<organism evidence="1 2">
    <name type="scientific">Pluteus cervinus</name>
    <dbReference type="NCBI Taxonomy" id="181527"/>
    <lineage>
        <taxon>Eukaryota</taxon>
        <taxon>Fungi</taxon>
        <taxon>Dikarya</taxon>
        <taxon>Basidiomycota</taxon>
        <taxon>Agaricomycotina</taxon>
        <taxon>Agaricomycetes</taxon>
        <taxon>Agaricomycetidae</taxon>
        <taxon>Agaricales</taxon>
        <taxon>Pluteineae</taxon>
        <taxon>Pluteaceae</taxon>
        <taxon>Pluteus</taxon>
    </lineage>
</organism>
<keyword evidence="2" id="KW-1185">Reference proteome</keyword>
<proteinExistence type="predicted"/>
<gene>
    <name evidence="1" type="ORF">BDN72DRAFT_845181</name>
</gene>
<reference evidence="1 2" key="1">
    <citation type="journal article" date="2019" name="Nat. Ecol. Evol.">
        <title>Megaphylogeny resolves global patterns of mushroom evolution.</title>
        <authorList>
            <person name="Varga T."/>
            <person name="Krizsan K."/>
            <person name="Foldi C."/>
            <person name="Dima B."/>
            <person name="Sanchez-Garcia M."/>
            <person name="Sanchez-Ramirez S."/>
            <person name="Szollosi G.J."/>
            <person name="Szarkandi J.G."/>
            <person name="Papp V."/>
            <person name="Albert L."/>
            <person name="Andreopoulos W."/>
            <person name="Angelini C."/>
            <person name="Antonin V."/>
            <person name="Barry K.W."/>
            <person name="Bougher N.L."/>
            <person name="Buchanan P."/>
            <person name="Buyck B."/>
            <person name="Bense V."/>
            <person name="Catcheside P."/>
            <person name="Chovatia M."/>
            <person name="Cooper J."/>
            <person name="Damon W."/>
            <person name="Desjardin D."/>
            <person name="Finy P."/>
            <person name="Geml J."/>
            <person name="Haridas S."/>
            <person name="Hughes K."/>
            <person name="Justo A."/>
            <person name="Karasinski D."/>
            <person name="Kautmanova I."/>
            <person name="Kiss B."/>
            <person name="Kocsube S."/>
            <person name="Kotiranta H."/>
            <person name="LaButti K.M."/>
            <person name="Lechner B.E."/>
            <person name="Liimatainen K."/>
            <person name="Lipzen A."/>
            <person name="Lukacs Z."/>
            <person name="Mihaltcheva S."/>
            <person name="Morgado L.N."/>
            <person name="Niskanen T."/>
            <person name="Noordeloos M.E."/>
            <person name="Ohm R.A."/>
            <person name="Ortiz-Santana B."/>
            <person name="Ovrebo C."/>
            <person name="Racz N."/>
            <person name="Riley R."/>
            <person name="Savchenko A."/>
            <person name="Shiryaev A."/>
            <person name="Soop K."/>
            <person name="Spirin V."/>
            <person name="Szebenyi C."/>
            <person name="Tomsovsky M."/>
            <person name="Tulloss R.E."/>
            <person name="Uehling J."/>
            <person name="Grigoriev I.V."/>
            <person name="Vagvolgyi C."/>
            <person name="Papp T."/>
            <person name="Martin F.M."/>
            <person name="Miettinen O."/>
            <person name="Hibbett D.S."/>
            <person name="Nagy L.G."/>
        </authorList>
    </citation>
    <scope>NUCLEOTIDE SEQUENCE [LARGE SCALE GENOMIC DNA]</scope>
    <source>
        <strain evidence="1 2">NL-1719</strain>
    </source>
</reference>
<evidence type="ECO:0000313" key="1">
    <source>
        <dbReference type="EMBL" id="TFK65727.1"/>
    </source>
</evidence>
<protein>
    <submittedName>
        <fullName evidence="1">Uncharacterized protein</fullName>
    </submittedName>
</protein>
<sequence>MLWKEGPPTPFDYESCRQYGTYVRHLTIGDKIARYFDSVRTFIHSNWGGLVTPRPFETFTGLPLRFLAVNSYFTERLGQSFPHSNRRTNPPIATILSNSYASHHLESPVHGEFAARTFTSLPRRHSFLLLPVFYVVC</sequence>
<name>A0ACD3AJF9_9AGAR</name>